<evidence type="ECO:0000313" key="11">
    <source>
        <dbReference type="Proteomes" id="UP000291084"/>
    </source>
</evidence>
<sequence>MAPGPTAPPRRATGKDRLVAHGDRTMGMKKTLVYHAPVLSITDSHLSSGSPYRPKMVVRAYIFSFFNENLKPGPTFERNFGLFKPDGSIAYDIGFTGLTSSGTSSFLSFKVKNGGAKGTRPEVFTQKEALGVPPSSTQYQHSILSSERETPETPTRRSSSGRRLLQADRRKLLLVYPLLFCPRVMEVFGASLRGTMIREWKCSHEVKESLGCGWRGWKDCMRFGGCSGRGGDVEDNKKKLVR</sequence>
<proteinExistence type="inferred from homology"/>
<organism evidence="10 11">
    <name type="scientific">Vigna angularis var. angularis</name>
    <dbReference type="NCBI Taxonomy" id="157739"/>
    <lineage>
        <taxon>Eukaryota</taxon>
        <taxon>Viridiplantae</taxon>
        <taxon>Streptophyta</taxon>
        <taxon>Embryophyta</taxon>
        <taxon>Tracheophyta</taxon>
        <taxon>Spermatophyta</taxon>
        <taxon>Magnoliopsida</taxon>
        <taxon>eudicotyledons</taxon>
        <taxon>Gunneridae</taxon>
        <taxon>Pentapetalae</taxon>
        <taxon>rosids</taxon>
        <taxon>fabids</taxon>
        <taxon>Fabales</taxon>
        <taxon>Fabaceae</taxon>
        <taxon>Papilionoideae</taxon>
        <taxon>50 kb inversion clade</taxon>
        <taxon>NPAAA clade</taxon>
        <taxon>indigoferoid/millettioid clade</taxon>
        <taxon>Phaseoleae</taxon>
        <taxon>Vigna</taxon>
    </lineage>
</organism>
<evidence type="ECO:0000256" key="4">
    <source>
        <dbReference type="ARBA" id="ARBA00022801"/>
    </source>
</evidence>
<evidence type="ECO:0000256" key="1">
    <source>
        <dbReference type="ARBA" id="ARBA00000382"/>
    </source>
</evidence>
<evidence type="ECO:0000256" key="2">
    <source>
        <dbReference type="ARBA" id="ARBA00008773"/>
    </source>
</evidence>
<feature type="compositionally biased region" description="Basic and acidic residues" evidence="9">
    <location>
        <begin position="146"/>
        <end position="155"/>
    </location>
</feature>
<dbReference type="AlphaFoldDB" id="A0A0S3SWL9"/>
<dbReference type="PANTHER" id="PTHR32227">
    <property type="entry name" value="GLUCAN ENDO-1,3-BETA-GLUCOSIDASE BG1-RELATED-RELATED"/>
    <property type="match status" value="1"/>
</dbReference>
<evidence type="ECO:0000256" key="6">
    <source>
        <dbReference type="ARBA" id="ARBA00033335"/>
    </source>
</evidence>
<keyword evidence="5" id="KW-0326">Glycosidase</keyword>
<keyword evidence="11" id="KW-1185">Reference proteome</keyword>
<dbReference type="GO" id="GO:0005975">
    <property type="term" value="P:carbohydrate metabolic process"/>
    <property type="evidence" value="ECO:0007669"/>
    <property type="project" value="InterPro"/>
</dbReference>
<protein>
    <recommendedName>
        <fullName evidence="3">glucan endo-1,3-beta-D-glucosidase</fullName>
        <ecNumber evidence="3">3.2.1.39</ecNumber>
    </recommendedName>
    <alternativeName>
        <fullName evidence="6">(1-&gt;3)-beta-glucan endohydrolase</fullName>
    </alternativeName>
    <alternativeName>
        <fullName evidence="7">Beta-1,3-endoglucanase</fullName>
    </alternativeName>
</protein>
<dbReference type="GO" id="GO:0042973">
    <property type="term" value="F:glucan endo-1,3-beta-D-glucosidase activity"/>
    <property type="evidence" value="ECO:0007669"/>
    <property type="project" value="UniProtKB-EC"/>
</dbReference>
<reference evidence="10 11" key="1">
    <citation type="journal article" date="2015" name="Sci. Rep.">
        <title>The power of single molecule real-time sequencing technology in the de novo assembly of a eukaryotic genome.</title>
        <authorList>
            <person name="Sakai H."/>
            <person name="Naito K."/>
            <person name="Ogiso-Tanaka E."/>
            <person name="Takahashi Y."/>
            <person name="Iseki K."/>
            <person name="Muto C."/>
            <person name="Satou K."/>
            <person name="Teruya K."/>
            <person name="Shiroma A."/>
            <person name="Shimoji M."/>
            <person name="Hirano T."/>
            <person name="Itoh T."/>
            <person name="Kaga A."/>
            <person name="Tomooka N."/>
        </authorList>
    </citation>
    <scope>NUCLEOTIDE SEQUENCE [LARGE SCALE GENOMIC DNA]</scope>
    <source>
        <strain evidence="11">cv. Shumari</strain>
    </source>
</reference>
<dbReference type="InterPro" id="IPR044965">
    <property type="entry name" value="Glyco_hydro_17_plant"/>
</dbReference>
<evidence type="ECO:0000256" key="5">
    <source>
        <dbReference type="ARBA" id="ARBA00023295"/>
    </source>
</evidence>
<feature type="compositionally biased region" description="Polar residues" evidence="9">
    <location>
        <begin position="134"/>
        <end position="145"/>
    </location>
</feature>
<accession>A0A0S3SWL9</accession>
<evidence type="ECO:0000256" key="8">
    <source>
        <dbReference type="RuleBase" id="RU004335"/>
    </source>
</evidence>
<feature type="region of interest" description="Disordered" evidence="9">
    <location>
        <begin position="132"/>
        <end position="163"/>
    </location>
</feature>
<dbReference type="Proteomes" id="UP000291084">
    <property type="component" value="Chromosome 9"/>
</dbReference>
<gene>
    <name evidence="10" type="primary">Vigan.09G070400</name>
    <name evidence="10" type="ORF">VIGAN_09070400</name>
</gene>
<dbReference type="SUPFAM" id="SSF51445">
    <property type="entry name" value="(Trans)glycosidases"/>
    <property type="match status" value="1"/>
</dbReference>
<dbReference type="InterPro" id="IPR017853">
    <property type="entry name" value="GH"/>
</dbReference>
<name>A0A0S3SWL9_PHAAN</name>
<comment type="catalytic activity">
    <reaction evidence="1">
        <text>Hydrolysis of (1-&gt;3)-beta-D-glucosidic linkages in (1-&gt;3)-beta-D-glucans.</text>
        <dbReference type="EC" id="3.2.1.39"/>
    </reaction>
</comment>
<comment type="similarity">
    <text evidence="2 8">Belongs to the glycosyl hydrolase 17 family.</text>
</comment>
<evidence type="ECO:0000256" key="9">
    <source>
        <dbReference type="SAM" id="MobiDB-lite"/>
    </source>
</evidence>
<evidence type="ECO:0000256" key="3">
    <source>
        <dbReference type="ARBA" id="ARBA00012780"/>
    </source>
</evidence>
<dbReference type="EC" id="3.2.1.39" evidence="3"/>
<evidence type="ECO:0000313" key="10">
    <source>
        <dbReference type="EMBL" id="BAT97304.1"/>
    </source>
</evidence>
<evidence type="ECO:0000256" key="7">
    <source>
        <dbReference type="ARBA" id="ARBA00033417"/>
    </source>
</evidence>
<dbReference type="Gene3D" id="3.20.20.80">
    <property type="entry name" value="Glycosidases"/>
    <property type="match status" value="1"/>
</dbReference>
<keyword evidence="4" id="KW-0378">Hydrolase</keyword>
<dbReference type="EMBL" id="AP015042">
    <property type="protein sequence ID" value="BAT97304.1"/>
    <property type="molecule type" value="Genomic_DNA"/>
</dbReference>
<dbReference type="Pfam" id="PF00332">
    <property type="entry name" value="Glyco_hydro_17"/>
    <property type="match status" value="1"/>
</dbReference>
<dbReference type="InterPro" id="IPR000490">
    <property type="entry name" value="Glyco_hydro_17"/>
</dbReference>